<evidence type="ECO:0000313" key="3">
    <source>
        <dbReference type="EMBL" id="CAC5376299.1"/>
    </source>
</evidence>
<proteinExistence type="predicted"/>
<dbReference type="PROSITE" id="PS50802">
    <property type="entry name" value="OTU"/>
    <property type="match status" value="1"/>
</dbReference>
<dbReference type="Proteomes" id="UP000507470">
    <property type="component" value="Unassembled WGS sequence"/>
</dbReference>
<gene>
    <name evidence="3" type="ORF">MCOR_13007</name>
</gene>
<keyword evidence="4" id="KW-1185">Reference proteome</keyword>
<dbReference type="Gene3D" id="3.90.70.80">
    <property type="match status" value="1"/>
</dbReference>
<accession>A0A6J8AZT4</accession>
<feature type="compositionally biased region" description="Basic residues" evidence="1">
    <location>
        <begin position="572"/>
        <end position="595"/>
    </location>
</feature>
<feature type="compositionally biased region" description="Low complexity" evidence="1">
    <location>
        <begin position="65"/>
        <end position="77"/>
    </location>
</feature>
<feature type="compositionally biased region" description="Polar residues" evidence="1">
    <location>
        <begin position="94"/>
        <end position="128"/>
    </location>
</feature>
<dbReference type="PANTHER" id="PTHR10773">
    <property type="entry name" value="DNA-DIRECTED RNA POLYMERASES I, II, AND III SUBUNIT RPABC2"/>
    <property type="match status" value="1"/>
</dbReference>
<feature type="compositionally biased region" description="Basic and acidic residues" evidence="1">
    <location>
        <begin position="79"/>
        <end position="89"/>
    </location>
</feature>
<dbReference type="EMBL" id="CACVKT020002176">
    <property type="protein sequence ID" value="CAC5376299.1"/>
    <property type="molecule type" value="Genomic_DNA"/>
</dbReference>
<feature type="region of interest" description="Disordered" evidence="1">
    <location>
        <begin position="853"/>
        <end position="876"/>
    </location>
</feature>
<feature type="region of interest" description="Disordered" evidence="1">
    <location>
        <begin position="241"/>
        <end position="324"/>
    </location>
</feature>
<protein>
    <recommendedName>
        <fullName evidence="2">OTU domain-containing protein</fullName>
    </recommendedName>
</protein>
<evidence type="ECO:0000256" key="1">
    <source>
        <dbReference type="SAM" id="MobiDB-lite"/>
    </source>
</evidence>
<dbReference type="CDD" id="cd22744">
    <property type="entry name" value="OTU"/>
    <property type="match status" value="1"/>
</dbReference>
<evidence type="ECO:0000313" key="4">
    <source>
        <dbReference type="Proteomes" id="UP000507470"/>
    </source>
</evidence>
<reference evidence="3 4" key="1">
    <citation type="submission" date="2020-06" db="EMBL/GenBank/DDBJ databases">
        <authorList>
            <person name="Li R."/>
            <person name="Bekaert M."/>
        </authorList>
    </citation>
    <scope>NUCLEOTIDE SEQUENCE [LARGE SCALE GENOMIC DNA]</scope>
    <source>
        <strain evidence="4">wild</strain>
    </source>
</reference>
<feature type="domain" description="OTU" evidence="2">
    <location>
        <begin position="394"/>
        <end position="540"/>
    </location>
</feature>
<organism evidence="3 4">
    <name type="scientific">Mytilus coruscus</name>
    <name type="common">Sea mussel</name>
    <dbReference type="NCBI Taxonomy" id="42192"/>
    <lineage>
        <taxon>Eukaryota</taxon>
        <taxon>Metazoa</taxon>
        <taxon>Spiralia</taxon>
        <taxon>Lophotrochozoa</taxon>
        <taxon>Mollusca</taxon>
        <taxon>Bivalvia</taxon>
        <taxon>Autobranchia</taxon>
        <taxon>Pteriomorphia</taxon>
        <taxon>Mytilida</taxon>
        <taxon>Mytiloidea</taxon>
        <taxon>Mytilidae</taxon>
        <taxon>Mytilinae</taxon>
        <taxon>Mytilus</taxon>
    </lineage>
</organism>
<dbReference type="PANTHER" id="PTHR10773:SF19">
    <property type="match status" value="1"/>
</dbReference>
<feature type="compositionally biased region" description="Basic and acidic residues" evidence="1">
    <location>
        <begin position="858"/>
        <end position="876"/>
    </location>
</feature>
<feature type="region of interest" description="Disordered" evidence="1">
    <location>
        <begin position="24"/>
        <end position="147"/>
    </location>
</feature>
<feature type="region of interest" description="Disordered" evidence="1">
    <location>
        <begin position="551"/>
        <end position="595"/>
    </location>
</feature>
<dbReference type="OrthoDB" id="6161632at2759"/>
<feature type="compositionally biased region" description="Basic residues" evidence="1">
    <location>
        <begin position="302"/>
        <end position="322"/>
    </location>
</feature>
<sequence>MDGEEEWSDWSDTDLLKIHNYYELNGGQSTDEPHHTTSASQNQHTKSPGNGDNESNHCLSEESESGPSNISSEQSSSTIRDRPSQHDDIPGNGRNETNACRSNTSEIELSSTLTEQSSANTTRDISGENQDENMQIGPESTQVQHEDVQSKHQSILLNNKTTAETSEHRTLAGYTSNDSSNDDTPLIKLTKNKHRLKKQDALRKSALKRLLNAKRYINNVRDKRTKASNMTPVPRKKLYHFRKRQILIKQTPMPTSDLSDDSGDELYKPSKKDLQSSDSDMTSERDSVSEPESLSSIQLVKPKQRHRDKNWKRKGKSLKKKFEKQGKIIHATSSQRHRSGPWKIKEKESNAEANRTNLTETEAIRLSQKAAMNRTIVLKYHTIRLDNLLLSNGLKRIPTIADRNCFLSAVVKHILPEGDDMNVQILREKLVDHMSREDYHYKRFISFDHETTVEGQNKKFDSLLQDFSIDGHWNNELADFMPLAIANMYNRPLRIYSSMVSNSVYDIIPDLQDTEHSQEYIKVALIAITGQEHYDAVCHLDEVLERTSQADQSTIGDCSPPVMNNVRTPMTNKRKRSTPVTPRKRANYKSPVKKQLFRKKKKNQEVWKRNVRQFNRVHGLPYTGLTGKEQAKKKMQYRDCSKCKFKCSLKITAQQAGDIFATYYQLGSYEKQRNFICQHVEQTKAKRCTTNRKENSNTYFFIYRRKKERVCKAFFLGILHVSKKTVEYSLKKKEHGVFVGRDNRGKNPSINRTPEGDRHFIREHIQSFPTVSSHYTRKDSNRQYLSSNLSVQKMHQLYEKECQRKSKKPCKINVYRDTFCNEFNLAFHKPKKDQCSTCTIYYEKKQRGEITKEDEEQFQEHQTMKEKSREEKRLDKERAKTDRSFAAVTFDLEAVLPTPCSMVGDLFYKRCLSTYNLSFYSLGDSKGTCYLWDETNGGRGSSDIGSCILMHINSIAEKNTAVEEITYFSDTCGGQNRNQFVASALLYALHFHSNLKAINHKFFERGHSEMEADSIHSSVERAKKSTKVYHPSQWDTVVSMARKRNPYIVIPVNYRDFYDLKGLKTDFNINLKRTVSGETINWLKVKWIRVTKENPGSVFFNNGFDPENFMEAKIQSSSLRGRKKKTGNIKLSPLYESKLQISAAKKADLSLCKSGVIPTTYHLYYESLPVGKLVKDTLPEPDITEEDLIDNI</sequence>
<evidence type="ECO:0000259" key="2">
    <source>
        <dbReference type="PROSITE" id="PS50802"/>
    </source>
</evidence>
<name>A0A6J8AZT4_MYTCO</name>
<dbReference type="AlphaFoldDB" id="A0A6J8AZT4"/>
<feature type="compositionally biased region" description="Basic and acidic residues" evidence="1">
    <location>
        <begin position="265"/>
        <end position="275"/>
    </location>
</feature>
<dbReference type="InterPro" id="IPR003323">
    <property type="entry name" value="OTU_dom"/>
</dbReference>
<feature type="compositionally biased region" description="Polar residues" evidence="1">
    <location>
        <begin position="26"/>
        <end position="58"/>
    </location>
</feature>